<evidence type="ECO:0000259" key="1">
    <source>
        <dbReference type="PROSITE" id="PS50801"/>
    </source>
</evidence>
<dbReference type="Gene3D" id="3.30.750.24">
    <property type="entry name" value="STAS domain"/>
    <property type="match status" value="1"/>
</dbReference>
<dbReference type="PANTHER" id="PTHR33495:SF2">
    <property type="entry name" value="ANTI-SIGMA FACTOR ANTAGONIST TM_1081-RELATED"/>
    <property type="match status" value="1"/>
</dbReference>
<dbReference type="InterPro" id="IPR002645">
    <property type="entry name" value="STAS_dom"/>
</dbReference>
<dbReference type="Proteomes" id="UP000777784">
    <property type="component" value="Unassembled WGS sequence"/>
</dbReference>
<sequence length="113" mass="12577">MDLNKIKRAGDAVILPFPSGRPNEAGRRGFSDVLMALAREGKCKRIVIDLVETTWFSSIDLGVLAFALRECNQRNIALMLARVNKQALRVFEVTRMNAVFSMYDTVEEALGTG</sequence>
<accession>A0A948RZ29</accession>
<reference evidence="2" key="1">
    <citation type="submission" date="2021-05" db="EMBL/GenBank/DDBJ databases">
        <title>Energy efficiency and biological interactions define the core microbiome of deep oligotrophic groundwater.</title>
        <authorList>
            <person name="Mehrshad M."/>
            <person name="Lopez-Fernandez M."/>
            <person name="Bell E."/>
            <person name="Bernier-Latmani R."/>
            <person name="Bertilsson S."/>
            <person name="Dopson M."/>
        </authorList>
    </citation>
    <scope>NUCLEOTIDE SEQUENCE</scope>
    <source>
        <strain evidence="2">Modern_marine.mb.64</strain>
    </source>
</reference>
<protein>
    <submittedName>
        <fullName evidence="2">STAS domain-containing protein</fullName>
    </submittedName>
</protein>
<dbReference type="SUPFAM" id="SSF52091">
    <property type="entry name" value="SpoIIaa-like"/>
    <property type="match status" value="1"/>
</dbReference>
<dbReference type="GO" id="GO:0043856">
    <property type="term" value="F:anti-sigma factor antagonist activity"/>
    <property type="evidence" value="ECO:0007669"/>
    <property type="project" value="TreeGrafter"/>
</dbReference>
<proteinExistence type="predicted"/>
<dbReference type="EMBL" id="JAHJDP010000109">
    <property type="protein sequence ID" value="MBU2693036.1"/>
    <property type="molecule type" value="Genomic_DNA"/>
</dbReference>
<dbReference type="PROSITE" id="PS50801">
    <property type="entry name" value="STAS"/>
    <property type="match status" value="1"/>
</dbReference>
<feature type="domain" description="STAS" evidence="1">
    <location>
        <begin position="30"/>
        <end position="113"/>
    </location>
</feature>
<dbReference type="CDD" id="cd07043">
    <property type="entry name" value="STAS_anti-anti-sigma_factors"/>
    <property type="match status" value="1"/>
</dbReference>
<dbReference type="AlphaFoldDB" id="A0A948RZ29"/>
<evidence type="ECO:0000313" key="2">
    <source>
        <dbReference type="EMBL" id="MBU2693036.1"/>
    </source>
</evidence>
<organism evidence="2 3">
    <name type="scientific">Eiseniibacteriota bacterium</name>
    <dbReference type="NCBI Taxonomy" id="2212470"/>
    <lineage>
        <taxon>Bacteria</taxon>
        <taxon>Candidatus Eiseniibacteriota</taxon>
    </lineage>
</organism>
<dbReference type="PANTHER" id="PTHR33495">
    <property type="entry name" value="ANTI-SIGMA FACTOR ANTAGONIST TM_1081-RELATED-RELATED"/>
    <property type="match status" value="1"/>
</dbReference>
<evidence type="ECO:0000313" key="3">
    <source>
        <dbReference type="Proteomes" id="UP000777784"/>
    </source>
</evidence>
<dbReference type="InterPro" id="IPR036513">
    <property type="entry name" value="STAS_dom_sf"/>
</dbReference>
<comment type="caution">
    <text evidence="2">The sequence shown here is derived from an EMBL/GenBank/DDBJ whole genome shotgun (WGS) entry which is preliminary data.</text>
</comment>
<dbReference type="Pfam" id="PF01740">
    <property type="entry name" value="STAS"/>
    <property type="match status" value="1"/>
</dbReference>
<name>A0A948RZ29_UNCEI</name>
<gene>
    <name evidence="2" type="ORF">KJ970_19140</name>
</gene>